<keyword evidence="2" id="KW-1185">Reference proteome</keyword>
<evidence type="ECO:0000313" key="2">
    <source>
        <dbReference type="Proteomes" id="UP000266385"/>
    </source>
</evidence>
<evidence type="ECO:0008006" key="3">
    <source>
        <dbReference type="Google" id="ProtNLM"/>
    </source>
</evidence>
<protein>
    <recommendedName>
        <fullName evidence="3">Lipoprotein</fullName>
    </recommendedName>
</protein>
<dbReference type="PROSITE" id="PS51257">
    <property type="entry name" value="PROKAR_LIPOPROTEIN"/>
    <property type="match status" value="1"/>
</dbReference>
<dbReference type="RefSeq" id="WP_119376955.1">
    <property type="nucleotide sequence ID" value="NZ_QWFX01000013.1"/>
</dbReference>
<organism evidence="1 2">
    <name type="scientific">Henriciella mobilis</name>
    <dbReference type="NCBI Taxonomy" id="2305467"/>
    <lineage>
        <taxon>Bacteria</taxon>
        <taxon>Pseudomonadati</taxon>
        <taxon>Pseudomonadota</taxon>
        <taxon>Alphaproteobacteria</taxon>
        <taxon>Hyphomonadales</taxon>
        <taxon>Hyphomonadaceae</taxon>
        <taxon>Henriciella</taxon>
    </lineage>
</organism>
<dbReference type="Proteomes" id="UP000266385">
    <property type="component" value="Unassembled WGS sequence"/>
</dbReference>
<dbReference type="EMBL" id="QWFX01000013">
    <property type="protein sequence ID" value="RIJ28419.1"/>
    <property type="molecule type" value="Genomic_DNA"/>
</dbReference>
<name>A0A399RFN4_9PROT</name>
<dbReference type="AlphaFoldDB" id="A0A399RFN4"/>
<gene>
    <name evidence="1" type="ORF">D1223_13615</name>
</gene>
<sequence length="102" mass="10543">MKLIHIAPASLLFIAACGGGGNDKQAIVDACVADGSSDQATCECMADAAEKNLDGKLFSMLADAARDGSEATEEIMGDLTPEQQTQFMSFAMQAAMTCGMGE</sequence>
<reference evidence="1 2" key="1">
    <citation type="submission" date="2018-08" db="EMBL/GenBank/DDBJ databases">
        <title>Henriciella mobilis sp. nov., isolated from seawater.</title>
        <authorList>
            <person name="Cheng H."/>
            <person name="Wu Y.-H."/>
            <person name="Xu X.-W."/>
            <person name="Guo L.-L."/>
        </authorList>
    </citation>
    <scope>NUCLEOTIDE SEQUENCE [LARGE SCALE GENOMIC DNA]</scope>
    <source>
        <strain evidence="1 2">JN25</strain>
    </source>
</reference>
<dbReference type="OrthoDB" id="7631260at2"/>
<accession>A0A399RFN4</accession>
<proteinExistence type="predicted"/>
<evidence type="ECO:0000313" key="1">
    <source>
        <dbReference type="EMBL" id="RIJ28419.1"/>
    </source>
</evidence>
<comment type="caution">
    <text evidence="1">The sequence shown here is derived from an EMBL/GenBank/DDBJ whole genome shotgun (WGS) entry which is preliminary data.</text>
</comment>